<accession>A0ABS5YN32</accession>
<gene>
    <name evidence="4" type="ORF">KOI35_15320</name>
</gene>
<reference evidence="4 5" key="1">
    <citation type="submission" date="2021-06" db="EMBL/GenBank/DDBJ databases">
        <title>Actinoplanes lichenicola sp. nov., and Actinoplanes ovalisporus sp. nov., isolated from lichen in Thailand.</title>
        <authorList>
            <person name="Saeng-In P."/>
            <person name="Kanchanasin P."/>
            <person name="Yuki M."/>
            <person name="Kudo T."/>
            <person name="Ohkuma M."/>
            <person name="Phongsopitanun W."/>
            <person name="Tanasupawat S."/>
        </authorList>
    </citation>
    <scope>NUCLEOTIDE SEQUENCE [LARGE SCALE GENOMIC DNA]</scope>
    <source>
        <strain evidence="4 5">NBRC 110975</strain>
    </source>
</reference>
<keyword evidence="5" id="KW-1185">Reference proteome</keyword>
<dbReference type="SUPFAM" id="SSF49319">
    <property type="entry name" value="Actinoxanthin-like"/>
    <property type="match status" value="1"/>
</dbReference>
<feature type="region of interest" description="Disordered" evidence="1">
    <location>
        <begin position="175"/>
        <end position="215"/>
    </location>
</feature>
<keyword evidence="2" id="KW-0812">Transmembrane</keyword>
<evidence type="ECO:0000313" key="4">
    <source>
        <dbReference type="EMBL" id="MBU2664872.1"/>
    </source>
</evidence>
<evidence type="ECO:0000256" key="3">
    <source>
        <dbReference type="SAM" id="SignalP"/>
    </source>
</evidence>
<organism evidence="4 5">
    <name type="scientific">Paractinoplanes bogorensis</name>
    <dbReference type="NCBI Taxonomy" id="1610840"/>
    <lineage>
        <taxon>Bacteria</taxon>
        <taxon>Bacillati</taxon>
        <taxon>Actinomycetota</taxon>
        <taxon>Actinomycetes</taxon>
        <taxon>Micromonosporales</taxon>
        <taxon>Micromonosporaceae</taxon>
        <taxon>Paractinoplanes</taxon>
    </lineage>
</organism>
<proteinExistence type="predicted"/>
<sequence length="272" mass="27611">MIKIDWGGMVRIAPPRPGRALIAAVALIPLAVMAPSPAQAAGKLSVSKTKGLSRSGETVTVRGRGYNVDKGIYVAFCVDNGAGVLPSPCGGGADMSGASGSSAWISSNPPSYGEGLAQPYGSGGSFRVSIRVTQKIGDVDCVVRACAIVTRADHTRTSDRSQDVRVAVRFATPAGGAPAPAATRVPAVGTPRSNPSSRTPVGPPTGRLATAAPPSDAAPIDVQAVAAPSLDRTSTATPLGHWWAIGGAFLAGYLGAVVIGRLRRARANRRPS</sequence>
<name>A0ABS5YN32_9ACTN</name>
<feature type="signal peptide" evidence="3">
    <location>
        <begin position="1"/>
        <end position="40"/>
    </location>
</feature>
<dbReference type="Gene3D" id="2.60.40.230">
    <property type="entry name" value="Neocarzinostatin-like"/>
    <property type="match status" value="1"/>
</dbReference>
<dbReference type="InterPro" id="IPR027273">
    <property type="entry name" value="Neocarzinostatin-like"/>
</dbReference>
<keyword evidence="3" id="KW-0732">Signal</keyword>
<keyword evidence="2" id="KW-1133">Transmembrane helix</keyword>
<feature type="transmembrane region" description="Helical" evidence="2">
    <location>
        <begin position="242"/>
        <end position="262"/>
    </location>
</feature>
<protein>
    <submittedName>
        <fullName evidence="4">Uncharacterized protein</fullName>
    </submittedName>
</protein>
<dbReference type="RefSeq" id="WP_215787869.1">
    <property type="nucleotide sequence ID" value="NZ_JAHKKG010000004.1"/>
</dbReference>
<keyword evidence="2" id="KW-0472">Membrane</keyword>
<feature type="compositionally biased region" description="Low complexity" evidence="1">
    <location>
        <begin position="175"/>
        <end position="191"/>
    </location>
</feature>
<dbReference type="Proteomes" id="UP001519654">
    <property type="component" value="Unassembled WGS sequence"/>
</dbReference>
<evidence type="ECO:0000256" key="2">
    <source>
        <dbReference type="SAM" id="Phobius"/>
    </source>
</evidence>
<evidence type="ECO:0000256" key="1">
    <source>
        <dbReference type="SAM" id="MobiDB-lite"/>
    </source>
</evidence>
<comment type="caution">
    <text evidence="4">The sequence shown here is derived from an EMBL/GenBank/DDBJ whole genome shotgun (WGS) entry which is preliminary data.</text>
</comment>
<dbReference type="EMBL" id="JAHKKG010000004">
    <property type="protein sequence ID" value="MBU2664872.1"/>
    <property type="molecule type" value="Genomic_DNA"/>
</dbReference>
<feature type="chain" id="PRO_5046700454" evidence="3">
    <location>
        <begin position="41"/>
        <end position="272"/>
    </location>
</feature>
<evidence type="ECO:0000313" key="5">
    <source>
        <dbReference type="Proteomes" id="UP001519654"/>
    </source>
</evidence>